<feature type="compositionally biased region" description="Low complexity" evidence="4">
    <location>
        <begin position="8"/>
        <end position="17"/>
    </location>
</feature>
<dbReference type="InterPro" id="IPR036770">
    <property type="entry name" value="Ankyrin_rpt-contain_sf"/>
</dbReference>
<keyword evidence="1" id="KW-0677">Repeat</keyword>
<feature type="region of interest" description="Disordered" evidence="4">
    <location>
        <begin position="352"/>
        <end position="377"/>
    </location>
</feature>
<organism evidence="5 6">
    <name type="scientific">Ostreococcus lucimarinus (strain CCE9901)</name>
    <dbReference type="NCBI Taxonomy" id="436017"/>
    <lineage>
        <taxon>Eukaryota</taxon>
        <taxon>Viridiplantae</taxon>
        <taxon>Chlorophyta</taxon>
        <taxon>Mamiellophyceae</taxon>
        <taxon>Mamiellales</taxon>
        <taxon>Bathycoccaceae</taxon>
        <taxon>Ostreococcus</taxon>
    </lineage>
</organism>
<dbReference type="InterPro" id="IPR050745">
    <property type="entry name" value="Multifunctional_regulatory"/>
</dbReference>
<dbReference type="STRING" id="436017.A4SAX7"/>
<dbReference type="InterPro" id="IPR002110">
    <property type="entry name" value="Ankyrin_rpt"/>
</dbReference>
<dbReference type="RefSeq" id="XP_001422681.1">
    <property type="nucleotide sequence ID" value="XM_001422644.1"/>
</dbReference>
<dbReference type="PANTHER" id="PTHR24189:SF50">
    <property type="entry name" value="ANKYRIN REPEAT AND SOCS BOX PROTEIN 2"/>
    <property type="match status" value="1"/>
</dbReference>
<accession>A4SAX7</accession>
<evidence type="ECO:0000256" key="1">
    <source>
        <dbReference type="ARBA" id="ARBA00022737"/>
    </source>
</evidence>
<dbReference type="HOGENOM" id="CLU_060015_0_0_1"/>
<protein>
    <submittedName>
        <fullName evidence="5">Uncharacterized protein</fullName>
    </submittedName>
</protein>
<dbReference type="SUPFAM" id="SSF48403">
    <property type="entry name" value="Ankyrin repeat"/>
    <property type="match status" value="1"/>
</dbReference>
<name>A4SAX7_OSTLU</name>
<dbReference type="SMART" id="SM00248">
    <property type="entry name" value="ANK"/>
    <property type="match status" value="3"/>
</dbReference>
<reference evidence="5 6" key="1">
    <citation type="journal article" date="2007" name="Proc. Natl. Acad. Sci. U.S.A.">
        <title>The tiny eukaryote Ostreococcus provides genomic insights into the paradox of plankton speciation.</title>
        <authorList>
            <person name="Palenik B."/>
            <person name="Grimwood J."/>
            <person name="Aerts A."/>
            <person name="Rouze P."/>
            <person name="Salamov A."/>
            <person name="Putnam N."/>
            <person name="Dupont C."/>
            <person name="Jorgensen R."/>
            <person name="Derelle E."/>
            <person name="Rombauts S."/>
            <person name="Zhou K."/>
            <person name="Otillar R."/>
            <person name="Merchant S.S."/>
            <person name="Podell S."/>
            <person name="Gaasterland T."/>
            <person name="Napoli C."/>
            <person name="Gendler K."/>
            <person name="Manuell A."/>
            <person name="Tai V."/>
            <person name="Vallon O."/>
            <person name="Piganeau G."/>
            <person name="Jancek S."/>
            <person name="Heijde M."/>
            <person name="Jabbari K."/>
            <person name="Bowler C."/>
            <person name="Lohr M."/>
            <person name="Robbens S."/>
            <person name="Werner G."/>
            <person name="Dubchak I."/>
            <person name="Pazour G.J."/>
            <person name="Ren Q."/>
            <person name="Paulsen I."/>
            <person name="Delwiche C."/>
            <person name="Schmutz J."/>
            <person name="Rokhsar D."/>
            <person name="Van de Peer Y."/>
            <person name="Moreau H."/>
            <person name="Grigoriev I.V."/>
        </authorList>
    </citation>
    <scope>NUCLEOTIDE SEQUENCE [LARGE SCALE GENOMIC DNA]</scope>
    <source>
        <strain evidence="5 6">CCE9901</strain>
    </source>
</reference>
<dbReference type="OMA" id="PIMKAAF"/>
<keyword evidence="6" id="KW-1185">Reference proteome</keyword>
<keyword evidence="2 3" id="KW-0040">ANK repeat</keyword>
<dbReference type="EMBL" id="CP000600">
    <property type="protein sequence ID" value="ABP00998.1"/>
    <property type="molecule type" value="Genomic_DNA"/>
</dbReference>
<dbReference type="GeneID" id="5006574"/>
<dbReference type="Proteomes" id="UP000001568">
    <property type="component" value="Chromosome 20"/>
</dbReference>
<dbReference type="Pfam" id="PF12796">
    <property type="entry name" value="Ank_2"/>
    <property type="match status" value="1"/>
</dbReference>
<sequence>MVLAESSTTTTTTTTATTRRRARGRGAKIVLACACAIVVAVRARACEANFGWNGESDAATAADGETATANVVADAKREEVPVDVESVESVIKEKKRRKKSVKKAAKKPVEEEEFKPYDPELGEGESAIGSIHEAIDDDDMEELEDLLRWKPNLREKCQKLGETRHYVPIMKAAFLGNARAMDLLIDYGANVNEIDAIGYTVLMRSVLSKCAECVRILVEAGAVVNYVQKTPMMDLGLSAQKLAMLMGEREIAEILRNAGADELETGAEKKRRLQKEGAERFKEHVEAQGIDVDIDKLLNTTVDDLNVKNSQSGDVVVNVNGTNATMTHDETKDYRNLEEKIAQAKLKAEAEARAKEACASDAGDGSCAFDPTTKDEL</sequence>
<dbReference type="PANTHER" id="PTHR24189">
    <property type="entry name" value="MYOTROPHIN"/>
    <property type="match status" value="1"/>
</dbReference>
<evidence type="ECO:0000256" key="4">
    <source>
        <dbReference type="SAM" id="MobiDB-lite"/>
    </source>
</evidence>
<proteinExistence type="predicted"/>
<evidence type="ECO:0000313" key="6">
    <source>
        <dbReference type="Proteomes" id="UP000001568"/>
    </source>
</evidence>
<dbReference type="Gramene" id="ABP00998">
    <property type="protein sequence ID" value="ABP00998"/>
    <property type="gene ID" value="OSTLU_25847"/>
</dbReference>
<gene>
    <name evidence="5" type="ORF">OSTLU_25847</name>
</gene>
<dbReference type="KEGG" id="olu:OSTLU_25847"/>
<dbReference type="AlphaFoldDB" id="A4SAX7"/>
<feature type="repeat" description="ANK" evidence="3">
    <location>
        <begin position="164"/>
        <end position="196"/>
    </location>
</feature>
<evidence type="ECO:0000313" key="5">
    <source>
        <dbReference type="EMBL" id="ABP00998.1"/>
    </source>
</evidence>
<evidence type="ECO:0000256" key="2">
    <source>
        <dbReference type="ARBA" id="ARBA00023043"/>
    </source>
</evidence>
<dbReference type="Gene3D" id="1.25.40.20">
    <property type="entry name" value="Ankyrin repeat-containing domain"/>
    <property type="match status" value="1"/>
</dbReference>
<dbReference type="OrthoDB" id="194358at2759"/>
<dbReference type="PROSITE" id="PS50088">
    <property type="entry name" value="ANK_REPEAT"/>
    <property type="match status" value="1"/>
</dbReference>
<evidence type="ECO:0000256" key="3">
    <source>
        <dbReference type="PROSITE-ProRule" id="PRU00023"/>
    </source>
</evidence>
<feature type="region of interest" description="Disordered" evidence="4">
    <location>
        <begin position="1"/>
        <end position="21"/>
    </location>
</feature>